<evidence type="ECO:0008006" key="4">
    <source>
        <dbReference type="Google" id="ProtNLM"/>
    </source>
</evidence>
<organism evidence="2 3">
    <name type="scientific">Martelella mangrovi</name>
    <dbReference type="NCBI Taxonomy" id="1397477"/>
    <lineage>
        <taxon>Bacteria</taxon>
        <taxon>Pseudomonadati</taxon>
        <taxon>Pseudomonadota</taxon>
        <taxon>Alphaproteobacteria</taxon>
        <taxon>Hyphomicrobiales</taxon>
        <taxon>Aurantimonadaceae</taxon>
        <taxon>Martelella</taxon>
    </lineage>
</organism>
<dbReference type="Proteomes" id="UP001549164">
    <property type="component" value="Unassembled WGS sequence"/>
</dbReference>
<keyword evidence="1" id="KW-0812">Transmembrane</keyword>
<evidence type="ECO:0000256" key="1">
    <source>
        <dbReference type="SAM" id="Phobius"/>
    </source>
</evidence>
<sequence length="50" mass="5549">MDQAQLTKINAEIAKLMAETAKINRENLFYPVIVTATATLSLVAIVRLFL</sequence>
<keyword evidence="1" id="KW-1133">Transmembrane helix</keyword>
<evidence type="ECO:0000313" key="2">
    <source>
        <dbReference type="EMBL" id="MET3601109.1"/>
    </source>
</evidence>
<dbReference type="EMBL" id="JBEPLY010000011">
    <property type="protein sequence ID" value="MET3601109.1"/>
    <property type="molecule type" value="Genomic_DNA"/>
</dbReference>
<keyword evidence="3" id="KW-1185">Reference proteome</keyword>
<gene>
    <name evidence="2" type="ORF">ABID12_003060</name>
</gene>
<protein>
    <recommendedName>
        <fullName evidence="4">Integrase</fullName>
    </recommendedName>
</protein>
<dbReference type="RefSeq" id="WP_354434961.1">
    <property type="nucleotide sequence ID" value="NZ_JBEPLY010000011.1"/>
</dbReference>
<name>A0ABV2IE83_9HYPH</name>
<reference evidence="2 3" key="1">
    <citation type="submission" date="2024-06" db="EMBL/GenBank/DDBJ databases">
        <title>Genomic Encyclopedia of Type Strains, Phase IV (KMG-IV): sequencing the most valuable type-strain genomes for metagenomic binning, comparative biology and taxonomic classification.</title>
        <authorList>
            <person name="Goeker M."/>
        </authorList>
    </citation>
    <scope>NUCLEOTIDE SEQUENCE [LARGE SCALE GENOMIC DNA]</scope>
    <source>
        <strain evidence="2 3">DSM 28102</strain>
    </source>
</reference>
<comment type="caution">
    <text evidence="2">The sequence shown here is derived from an EMBL/GenBank/DDBJ whole genome shotgun (WGS) entry which is preliminary data.</text>
</comment>
<evidence type="ECO:0000313" key="3">
    <source>
        <dbReference type="Proteomes" id="UP001549164"/>
    </source>
</evidence>
<proteinExistence type="predicted"/>
<accession>A0ABV2IE83</accession>
<feature type="transmembrane region" description="Helical" evidence="1">
    <location>
        <begin position="28"/>
        <end position="49"/>
    </location>
</feature>
<keyword evidence="1" id="KW-0472">Membrane</keyword>